<gene>
    <name evidence="1" type="ORF">Ctob_005835</name>
</gene>
<dbReference type="Proteomes" id="UP000037460">
    <property type="component" value="Unassembled WGS sequence"/>
</dbReference>
<name>A0A0M0JJZ2_9EUKA</name>
<dbReference type="AlphaFoldDB" id="A0A0M0JJZ2"/>
<evidence type="ECO:0000313" key="2">
    <source>
        <dbReference type="Proteomes" id="UP000037460"/>
    </source>
</evidence>
<evidence type="ECO:0000313" key="1">
    <source>
        <dbReference type="EMBL" id="KOO26553.1"/>
    </source>
</evidence>
<comment type="caution">
    <text evidence="1">The sequence shown here is derived from an EMBL/GenBank/DDBJ whole genome shotgun (WGS) entry which is preliminary data.</text>
</comment>
<accession>A0A0M0JJZ2</accession>
<reference evidence="2" key="1">
    <citation type="journal article" date="2015" name="PLoS Genet.">
        <title>Genome Sequence and Transcriptome Analyses of Chrysochromulina tobin: Metabolic Tools for Enhanced Algal Fitness in the Prominent Order Prymnesiales (Haptophyceae).</title>
        <authorList>
            <person name="Hovde B.T."/>
            <person name="Deodato C.R."/>
            <person name="Hunsperger H.M."/>
            <person name="Ryken S.A."/>
            <person name="Yost W."/>
            <person name="Jha R.K."/>
            <person name="Patterson J."/>
            <person name="Monnat R.J. Jr."/>
            <person name="Barlow S.B."/>
            <person name="Starkenburg S.R."/>
            <person name="Cattolico R.A."/>
        </authorList>
    </citation>
    <scope>NUCLEOTIDE SEQUENCE</scope>
    <source>
        <strain evidence="2">CCMP291</strain>
    </source>
</reference>
<dbReference type="EMBL" id="JWZX01002835">
    <property type="protein sequence ID" value="KOO26553.1"/>
    <property type="molecule type" value="Genomic_DNA"/>
</dbReference>
<protein>
    <submittedName>
        <fullName evidence="1">Uncharacterized protein</fullName>
    </submittedName>
</protein>
<organism evidence="1 2">
    <name type="scientific">Chrysochromulina tobinii</name>
    <dbReference type="NCBI Taxonomy" id="1460289"/>
    <lineage>
        <taxon>Eukaryota</taxon>
        <taxon>Haptista</taxon>
        <taxon>Haptophyta</taxon>
        <taxon>Prymnesiophyceae</taxon>
        <taxon>Prymnesiales</taxon>
        <taxon>Chrysochromulinaceae</taxon>
        <taxon>Chrysochromulina</taxon>
    </lineage>
</organism>
<proteinExistence type="predicted"/>
<sequence length="159" mass="17861">MRDAEKLFASEVPIAWLEATQPETFRKWLDVARRRRPTALALVPPDASGDAQLAAKMCKEERFLLGTQSTSTARPNAAVMELVRWLLLDKPRPQMAFCYLKLKPIFEEGGVMLDGEMPPTWASQWEERASKVTSHSFWWFGQGGEMPSAGALGRQPVVV</sequence>
<keyword evidence="2" id="KW-1185">Reference proteome</keyword>